<protein>
    <submittedName>
        <fullName evidence="1">Uncharacterized protein</fullName>
    </submittedName>
</protein>
<proteinExistence type="predicted"/>
<sequence>MNNAAAFVAFYATAAGLISEATLTNRNLINTAFAADRFQSDFFQLVPLAVEAHRQPEAYLAAPPEINFDPGMLDVWMNNPLEAADAVPAQHRHAVANLQATVYKVSYGTEFSRLANVLTSDYTTDVTQYQPGILCPLNLSLGANGNNYRFITGSGNDFPSGITNTAYTPMGVMARQAHNVYDTTNTYRITPPGTGRVITNGDNVASDTYQVMDSLFN</sequence>
<reference evidence="1" key="1">
    <citation type="submission" date="2017-04" db="EMBL/GenBank/DDBJ databases">
        <title>Unveiling RNA virosphere associated with marine microorganisms.</title>
        <authorList>
            <person name="Urayama S."/>
            <person name="Takaki Y."/>
            <person name="Nishi S."/>
            <person name="Yoshida Y."/>
            <person name="Deguchi S."/>
            <person name="Takai K."/>
            <person name="Nunoura T."/>
        </authorList>
    </citation>
    <scope>NUCLEOTIDE SEQUENCE</scope>
</reference>
<name>A0A2V0RKN4_9ZZZZ</name>
<organism evidence="1">
    <name type="scientific">viral metagenome</name>
    <dbReference type="NCBI Taxonomy" id="1070528"/>
    <lineage>
        <taxon>unclassified sequences</taxon>
        <taxon>metagenomes</taxon>
        <taxon>organismal metagenomes</taxon>
    </lineage>
</organism>
<evidence type="ECO:0000313" key="1">
    <source>
        <dbReference type="EMBL" id="GBH22122.1"/>
    </source>
</evidence>
<dbReference type="EMBL" id="BDQA01000665">
    <property type="protein sequence ID" value="GBH22122.1"/>
    <property type="molecule type" value="Genomic_RNA"/>
</dbReference>
<comment type="caution">
    <text evidence="1">The sequence shown here is derived from an EMBL/GenBank/DDBJ whole genome shotgun (WGS) entry which is preliminary data.</text>
</comment>
<accession>A0A2V0RKN4</accession>
<dbReference type="AlphaFoldDB" id="A0A2V0RKN4"/>